<proteinExistence type="predicted"/>
<evidence type="ECO:0000313" key="2">
    <source>
        <dbReference type="EMBL" id="MBB4931207.1"/>
    </source>
</evidence>
<dbReference type="AlphaFoldDB" id="A0A7W7RFZ5"/>
<comment type="caution">
    <text evidence="2">The sequence shown here is derived from an EMBL/GenBank/DDBJ whole genome shotgun (WGS) entry which is preliminary data.</text>
</comment>
<organism evidence="2 3">
    <name type="scientific">Lipingzhangella halophila</name>
    <dbReference type="NCBI Taxonomy" id="1783352"/>
    <lineage>
        <taxon>Bacteria</taxon>
        <taxon>Bacillati</taxon>
        <taxon>Actinomycetota</taxon>
        <taxon>Actinomycetes</taxon>
        <taxon>Streptosporangiales</taxon>
        <taxon>Nocardiopsidaceae</taxon>
        <taxon>Lipingzhangella</taxon>
    </lineage>
</organism>
<feature type="region of interest" description="Disordered" evidence="1">
    <location>
        <begin position="64"/>
        <end position="83"/>
    </location>
</feature>
<name>A0A7W7RFZ5_9ACTN</name>
<dbReference type="Proteomes" id="UP000523007">
    <property type="component" value="Unassembled WGS sequence"/>
</dbReference>
<evidence type="ECO:0008006" key="4">
    <source>
        <dbReference type="Google" id="ProtNLM"/>
    </source>
</evidence>
<accession>A0A7W7RFZ5</accession>
<keyword evidence="3" id="KW-1185">Reference proteome</keyword>
<evidence type="ECO:0000313" key="3">
    <source>
        <dbReference type="Proteomes" id="UP000523007"/>
    </source>
</evidence>
<dbReference type="RefSeq" id="WP_184577066.1">
    <property type="nucleotide sequence ID" value="NZ_JACHJT010000001.1"/>
</dbReference>
<reference evidence="2 3" key="1">
    <citation type="submission" date="2020-08" db="EMBL/GenBank/DDBJ databases">
        <title>Sequencing the genomes of 1000 actinobacteria strains.</title>
        <authorList>
            <person name="Klenk H.-P."/>
        </authorList>
    </citation>
    <scope>NUCLEOTIDE SEQUENCE [LARGE SCALE GENOMIC DNA]</scope>
    <source>
        <strain evidence="2 3">DSM 102030</strain>
    </source>
</reference>
<evidence type="ECO:0000256" key="1">
    <source>
        <dbReference type="SAM" id="MobiDB-lite"/>
    </source>
</evidence>
<gene>
    <name evidence="2" type="ORF">F4561_002027</name>
</gene>
<dbReference type="EMBL" id="JACHJT010000001">
    <property type="protein sequence ID" value="MBB4931207.1"/>
    <property type="molecule type" value="Genomic_DNA"/>
</dbReference>
<sequence length="83" mass="8868">MTEPEKIEQFRRTLAQDGYHLAVAESPGSVVVTITADPESCNDCLAPKAVLRGMLAPALGVPPEDIELRYPGEAGEDTEGKNT</sequence>
<protein>
    <recommendedName>
        <fullName evidence="4">NifU-like protein</fullName>
    </recommendedName>
</protein>